<evidence type="ECO:0000313" key="3">
    <source>
        <dbReference type="Proteomes" id="UP000663918"/>
    </source>
</evidence>
<keyword evidence="3" id="KW-1185">Reference proteome</keyword>
<keyword evidence="1" id="KW-0812">Transmembrane</keyword>
<gene>
    <name evidence="2" type="ORF">IFJ75_07540</name>
</gene>
<dbReference type="KEGG" id="bgoe:IFJ75_07540"/>
<evidence type="ECO:0000313" key="2">
    <source>
        <dbReference type="EMBL" id="QTC92703.1"/>
    </source>
</evidence>
<proteinExistence type="predicted"/>
<dbReference type="Pfam" id="PF07330">
    <property type="entry name" value="DUF1467"/>
    <property type="match status" value="1"/>
</dbReference>
<dbReference type="RefSeq" id="WP_207931983.1">
    <property type="nucleotide sequence ID" value="NZ_CP062222.1"/>
</dbReference>
<protein>
    <submittedName>
        <fullName evidence="2">DUF1467 family protein</fullName>
    </submittedName>
</protein>
<accession>A0A975C2J7</accession>
<organism evidence="2 3">
    <name type="scientific">Brevundimonas goettingensis</name>
    <dbReference type="NCBI Taxonomy" id="2774190"/>
    <lineage>
        <taxon>Bacteria</taxon>
        <taxon>Pseudomonadati</taxon>
        <taxon>Pseudomonadota</taxon>
        <taxon>Alphaproteobacteria</taxon>
        <taxon>Caulobacterales</taxon>
        <taxon>Caulobacteraceae</taxon>
        <taxon>Brevundimonas</taxon>
    </lineage>
</organism>
<dbReference type="InterPro" id="IPR009935">
    <property type="entry name" value="DUF1467"/>
</dbReference>
<dbReference type="Proteomes" id="UP000663918">
    <property type="component" value="Chromosome"/>
</dbReference>
<keyword evidence="1" id="KW-1133">Transmembrane helix</keyword>
<feature type="transmembrane region" description="Helical" evidence="1">
    <location>
        <begin position="6"/>
        <end position="26"/>
    </location>
</feature>
<dbReference type="AlphaFoldDB" id="A0A975C2J7"/>
<dbReference type="EMBL" id="CP062222">
    <property type="protein sequence ID" value="QTC92703.1"/>
    <property type="molecule type" value="Genomic_DNA"/>
</dbReference>
<evidence type="ECO:0000256" key="1">
    <source>
        <dbReference type="SAM" id="Phobius"/>
    </source>
</evidence>
<reference evidence="2" key="1">
    <citation type="submission" date="2020-09" db="EMBL/GenBank/DDBJ databases">
        <title>Brevundimonas sp. LVF2 isolated from a puddle in Goettingen, Germany.</title>
        <authorList>
            <person name="Friedrich I."/>
            <person name="Klassen A."/>
            <person name="Hannes N."/>
            <person name="Schneider D."/>
            <person name="Hertel R."/>
            <person name="Daniel R."/>
        </authorList>
    </citation>
    <scope>NUCLEOTIDE SEQUENCE</scope>
    <source>
        <strain evidence="2">LVF2</strain>
    </source>
</reference>
<feature type="transmembrane region" description="Helical" evidence="1">
    <location>
        <begin position="54"/>
        <end position="77"/>
    </location>
</feature>
<keyword evidence="1" id="KW-0472">Membrane</keyword>
<name>A0A975C2J7_9CAUL</name>
<sequence>MPIGPITMTAIYLTIWWTVLFCVLPLGMSQEDQAPPTDGGQWGAPKTPNLKKKFITTTWVSAIVWAVTMVIIFTGWLPLPKLG</sequence>